<dbReference type="EMBL" id="CP043732">
    <property type="protein sequence ID" value="QMU97686.1"/>
    <property type="molecule type" value="Genomic_DNA"/>
</dbReference>
<dbReference type="CDD" id="cd14852">
    <property type="entry name" value="LD-carboxypeptidase"/>
    <property type="match status" value="1"/>
</dbReference>
<proteinExistence type="predicted"/>
<evidence type="ECO:0000313" key="2">
    <source>
        <dbReference type="EMBL" id="QMU97686.1"/>
    </source>
</evidence>
<feature type="domain" description="D-alanyl-D-alanine carboxypeptidase-like core" evidence="1">
    <location>
        <begin position="49"/>
        <end position="175"/>
    </location>
</feature>
<evidence type="ECO:0000259" key="1">
    <source>
        <dbReference type="Pfam" id="PF02557"/>
    </source>
</evidence>
<dbReference type="InterPro" id="IPR003709">
    <property type="entry name" value="VanY-like_core_dom"/>
</dbReference>
<dbReference type="GO" id="GO:0006508">
    <property type="term" value="P:proteolysis"/>
    <property type="evidence" value="ECO:0007669"/>
    <property type="project" value="InterPro"/>
</dbReference>
<dbReference type="InterPro" id="IPR058193">
    <property type="entry name" value="VanY/YodJ_core_dom"/>
</dbReference>
<dbReference type="SUPFAM" id="SSF55166">
    <property type="entry name" value="Hedgehog/DD-peptidase"/>
    <property type="match status" value="1"/>
</dbReference>
<accession>A0A7D8AKC9</accession>
<protein>
    <submittedName>
        <fullName evidence="2">M15 family metallopeptidase</fullName>
    </submittedName>
</protein>
<sequence>MVIRPSEQQLRDPRSLSVLVNKLRPLDPIGWVPEDLVMPAGLENPSGHPIRAAAAAALQVMAAAAAEAGVPFRLVSGYRSRELQQSLFEGYSASDGVAAAETYSARPGHSEHQTGLAVDLDDGAGHAFTSAFGDTAAGLWLRRHCAEFGFILRYEQGEQPVVGYIYEPWHFRYVGTEISLDMRESGIINYEEYVGAEPAPDYAAG</sequence>
<dbReference type="GO" id="GO:0008233">
    <property type="term" value="F:peptidase activity"/>
    <property type="evidence" value="ECO:0007669"/>
    <property type="project" value="InterPro"/>
</dbReference>
<evidence type="ECO:0000313" key="3">
    <source>
        <dbReference type="Proteomes" id="UP000515708"/>
    </source>
</evidence>
<dbReference type="PANTHER" id="PTHR34385">
    <property type="entry name" value="D-ALANYL-D-ALANINE CARBOXYPEPTIDASE"/>
    <property type="match status" value="1"/>
</dbReference>
<gene>
    <name evidence="2" type="ORF">FVO59_11000</name>
</gene>
<dbReference type="Pfam" id="PF02557">
    <property type="entry name" value="VanY"/>
    <property type="match status" value="1"/>
</dbReference>
<dbReference type="InterPro" id="IPR052179">
    <property type="entry name" value="DD-CPase-like"/>
</dbReference>
<dbReference type="Proteomes" id="UP000515708">
    <property type="component" value="Chromosome"/>
</dbReference>
<dbReference type="RefSeq" id="WP_182252685.1">
    <property type="nucleotide sequence ID" value="NZ_CP043732.1"/>
</dbReference>
<dbReference type="PANTHER" id="PTHR34385:SF1">
    <property type="entry name" value="PEPTIDOGLYCAN L-ALANYL-D-GLUTAMATE ENDOPEPTIDASE CWLK"/>
    <property type="match status" value="1"/>
</dbReference>
<dbReference type="InterPro" id="IPR009045">
    <property type="entry name" value="Zn_M74/Hedgehog-like"/>
</dbReference>
<name>A0A7D8AKC9_9MICO</name>
<dbReference type="AlphaFoldDB" id="A0A7D8AKC9"/>
<dbReference type="Gene3D" id="3.30.1380.10">
    <property type="match status" value="1"/>
</dbReference>
<reference evidence="2 3" key="1">
    <citation type="journal article" date="2020" name="Front. Microbiol.">
        <title>Design of Bacterial Strain-Specific qPCR Assays Using NGS Data and Publicly Available Resources and Its Application to Track Biocontrol Strains.</title>
        <authorList>
            <person name="Hernandez I."/>
            <person name="Sant C."/>
            <person name="Martinez R."/>
            <person name="Fernandez C."/>
        </authorList>
    </citation>
    <scope>NUCLEOTIDE SEQUENCE [LARGE SCALE GENOMIC DNA]</scope>
    <source>
        <strain evidence="2 3">B24</strain>
    </source>
</reference>
<organism evidence="2 3">
    <name type="scientific">Microbacterium esteraromaticum</name>
    <dbReference type="NCBI Taxonomy" id="57043"/>
    <lineage>
        <taxon>Bacteria</taxon>
        <taxon>Bacillati</taxon>
        <taxon>Actinomycetota</taxon>
        <taxon>Actinomycetes</taxon>
        <taxon>Micrococcales</taxon>
        <taxon>Microbacteriaceae</taxon>
        <taxon>Microbacterium</taxon>
    </lineage>
</organism>